<proteinExistence type="predicted"/>
<gene>
    <name evidence="1" type="ORF">HPP92_018156</name>
</gene>
<organism evidence="1 2">
    <name type="scientific">Vanilla planifolia</name>
    <name type="common">Vanilla</name>
    <dbReference type="NCBI Taxonomy" id="51239"/>
    <lineage>
        <taxon>Eukaryota</taxon>
        <taxon>Viridiplantae</taxon>
        <taxon>Streptophyta</taxon>
        <taxon>Embryophyta</taxon>
        <taxon>Tracheophyta</taxon>
        <taxon>Spermatophyta</taxon>
        <taxon>Magnoliopsida</taxon>
        <taxon>Liliopsida</taxon>
        <taxon>Asparagales</taxon>
        <taxon>Orchidaceae</taxon>
        <taxon>Vanilloideae</taxon>
        <taxon>Vanilleae</taxon>
        <taxon>Vanilla</taxon>
    </lineage>
</organism>
<dbReference type="Proteomes" id="UP000636800">
    <property type="component" value="Unassembled WGS sequence"/>
</dbReference>
<dbReference type="AlphaFoldDB" id="A0A835Q9D4"/>
<reference evidence="1 2" key="1">
    <citation type="journal article" date="2020" name="Nat. Food">
        <title>A phased Vanilla planifolia genome enables genetic improvement of flavour and production.</title>
        <authorList>
            <person name="Hasing T."/>
            <person name="Tang H."/>
            <person name="Brym M."/>
            <person name="Khazi F."/>
            <person name="Huang T."/>
            <person name="Chambers A.H."/>
        </authorList>
    </citation>
    <scope>NUCLEOTIDE SEQUENCE [LARGE SCALE GENOMIC DNA]</scope>
    <source>
        <tissue evidence="1">Leaf</tissue>
    </source>
</reference>
<accession>A0A835Q9D4</accession>
<evidence type="ECO:0000313" key="2">
    <source>
        <dbReference type="Proteomes" id="UP000636800"/>
    </source>
</evidence>
<name>A0A835Q9D4_VANPL</name>
<comment type="caution">
    <text evidence="1">The sequence shown here is derived from an EMBL/GenBank/DDBJ whole genome shotgun (WGS) entry which is preliminary data.</text>
</comment>
<evidence type="ECO:0000313" key="1">
    <source>
        <dbReference type="EMBL" id="KAG0466576.1"/>
    </source>
</evidence>
<dbReference type="EMBL" id="JADCNL010000009">
    <property type="protein sequence ID" value="KAG0466576.1"/>
    <property type="molecule type" value="Genomic_DNA"/>
</dbReference>
<keyword evidence="2" id="KW-1185">Reference proteome</keyword>
<protein>
    <submittedName>
        <fullName evidence="1">Uncharacterized protein</fullName>
    </submittedName>
</protein>
<sequence length="342" mass="38738">MRMQKSHLTCWEAENFWISTNELSRPDISVQKSSPRGNEDPSQMKLWASHHSFNLKSVQILSDMPAKMLQKTFWFIVTDVDDGIHSVEMQECEINQECFDIDPKSLVENDVEIFYSSIEVRDAQRLRRDGMVKKSCPNSGAGLVETSEKAGSGGKDIDIAESNVQFSMKWQGNWTAPSCAAKFAQKGLYWQFILFFGDSSSDLSQFIIDANHAVKTAGFNSRGDGEPRRVYGEHGQIERPEQDRFLPSLTSAGLWKKPFRASANTESPGRQKTVQGCVSRFIISSSQAGDNKIYKGERWLSVKRKQWDFKLQTNLVAAHKEEGSDAATKFFLPKMKIHIHLI</sequence>